<feature type="region of interest" description="Disordered" evidence="13">
    <location>
        <begin position="437"/>
        <end position="477"/>
    </location>
</feature>
<dbReference type="GO" id="GO:0009897">
    <property type="term" value="C:external side of plasma membrane"/>
    <property type="evidence" value="ECO:0007669"/>
    <property type="project" value="TreeGrafter"/>
</dbReference>
<evidence type="ECO:0000256" key="6">
    <source>
        <dbReference type="ARBA" id="ARBA00022729"/>
    </source>
</evidence>
<dbReference type="PROSITE" id="PS01355">
    <property type="entry name" value="HEMATOPO_REC_S_F1"/>
    <property type="match status" value="1"/>
</dbReference>
<feature type="domain" description="Fibronectin type-III" evidence="15">
    <location>
        <begin position="129"/>
        <end position="228"/>
    </location>
</feature>
<feature type="region of interest" description="Disordered" evidence="13">
    <location>
        <begin position="506"/>
        <end position="548"/>
    </location>
</feature>
<evidence type="ECO:0000313" key="17">
    <source>
        <dbReference type="Proteomes" id="UP000585614"/>
    </source>
</evidence>
<evidence type="ECO:0000259" key="15">
    <source>
        <dbReference type="PROSITE" id="PS50853"/>
    </source>
</evidence>
<feature type="signal peptide" evidence="14">
    <location>
        <begin position="1"/>
        <end position="25"/>
    </location>
</feature>
<evidence type="ECO:0000256" key="7">
    <source>
        <dbReference type="ARBA" id="ARBA00022989"/>
    </source>
</evidence>
<evidence type="ECO:0000256" key="12">
    <source>
        <dbReference type="ARBA" id="ARBA00025115"/>
    </source>
</evidence>
<comment type="subcellular location">
    <subcellularLocation>
        <location evidence="1">Membrane</location>
        <topology evidence="1">Single-pass type I membrane protein</topology>
    </subcellularLocation>
</comment>
<evidence type="ECO:0000256" key="11">
    <source>
        <dbReference type="ARBA" id="ARBA00023180"/>
    </source>
</evidence>
<keyword evidence="6 14" id="KW-0732">Signal</keyword>
<feature type="region of interest" description="Disordered" evidence="13">
    <location>
        <begin position="790"/>
        <end position="817"/>
    </location>
</feature>
<keyword evidence="10 16" id="KW-0675">Receptor</keyword>
<comment type="caution">
    <text evidence="16">The sequence shown here is derived from an EMBL/GenBank/DDBJ whole genome shotgun (WGS) entry which is preliminary data.</text>
</comment>
<dbReference type="InterPro" id="IPR036116">
    <property type="entry name" value="FN3_sf"/>
</dbReference>
<dbReference type="PANTHER" id="PTHR23037:SF32">
    <property type="entry name" value="INTERLEUKIN-4 RECEPTOR SUBUNIT ALPHA"/>
    <property type="match status" value="1"/>
</dbReference>
<dbReference type="Gene3D" id="2.60.40.10">
    <property type="entry name" value="Immunoglobulins"/>
    <property type="match status" value="2"/>
</dbReference>
<dbReference type="EMBL" id="JACAGC010000030">
    <property type="protein sequence ID" value="KAF6271476.1"/>
    <property type="molecule type" value="Genomic_DNA"/>
</dbReference>
<feature type="chain" id="PRO_5029637076" description="Interleukin-4 receptor subunit alpha" evidence="14">
    <location>
        <begin position="26"/>
        <end position="829"/>
    </location>
</feature>
<dbReference type="GO" id="GO:0002532">
    <property type="term" value="P:production of molecular mediator involved in inflammatory response"/>
    <property type="evidence" value="ECO:0007669"/>
    <property type="project" value="InterPro"/>
</dbReference>
<keyword evidence="8" id="KW-0472">Membrane</keyword>
<dbReference type="InterPro" id="IPR013783">
    <property type="entry name" value="Ig-like_fold"/>
</dbReference>
<evidence type="ECO:0000256" key="4">
    <source>
        <dbReference type="ARBA" id="ARBA00022553"/>
    </source>
</evidence>
<dbReference type="Pfam" id="PF09238">
    <property type="entry name" value="IL4Ra_N"/>
    <property type="match status" value="1"/>
</dbReference>
<dbReference type="InterPro" id="IPR003531">
    <property type="entry name" value="Hempt_rcpt_S_F1_CS"/>
</dbReference>
<gene>
    <name evidence="16" type="ORF">mRhiFer1_006821</name>
</gene>
<keyword evidence="7" id="KW-1133">Transmembrane helix</keyword>
<keyword evidence="11" id="KW-0325">Glycoprotein</keyword>
<organism evidence="16 17">
    <name type="scientific">Rhinolophus ferrumequinum</name>
    <name type="common">Greater horseshoe bat</name>
    <dbReference type="NCBI Taxonomy" id="59479"/>
    <lineage>
        <taxon>Eukaryota</taxon>
        <taxon>Metazoa</taxon>
        <taxon>Chordata</taxon>
        <taxon>Craniata</taxon>
        <taxon>Vertebrata</taxon>
        <taxon>Euteleostomi</taxon>
        <taxon>Mammalia</taxon>
        <taxon>Eutheria</taxon>
        <taxon>Laurasiatheria</taxon>
        <taxon>Chiroptera</taxon>
        <taxon>Yinpterochiroptera</taxon>
        <taxon>Rhinolophoidea</taxon>
        <taxon>Rhinolophidae</taxon>
        <taxon>Rhinolophinae</taxon>
        <taxon>Rhinolophus</taxon>
    </lineage>
</organism>
<dbReference type="Proteomes" id="UP000585614">
    <property type="component" value="Unassembled WGS sequence"/>
</dbReference>
<proteinExistence type="inferred from homology"/>
<dbReference type="SUPFAM" id="SSF49265">
    <property type="entry name" value="Fibronectin type III"/>
    <property type="match status" value="2"/>
</dbReference>
<dbReference type="InterPro" id="IPR015319">
    <property type="entry name" value="IL-4_rcpt-alpha_N"/>
</dbReference>
<dbReference type="InterPro" id="IPR003961">
    <property type="entry name" value="FN3_dom"/>
</dbReference>
<protein>
    <recommendedName>
        <fullName evidence="3">Interleukin-4 receptor subunit alpha</fullName>
    </recommendedName>
</protein>
<dbReference type="AlphaFoldDB" id="A0A7J7R5P1"/>
<dbReference type="PANTHER" id="PTHR23037">
    <property type="entry name" value="CYTOKINE RECEPTOR"/>
    <property type="match status" value="1"/>
</dbReference>
<reference evidence="16 17" key="1">
    <citation type="journal article" date="2020" name="Nature">
        <title>Six reference-quality genomes reveal evolution of bat adaptations.</title>
        <authorList>
            <person name="Jebb D."/>
            <person name="Huang Z."/>
            <person name="Pippel M."/>
            <person name="Hughes G.M."/>
            <person name="Lavrichenko K."/>
            <person name="Devanna P."/>
            <person name="Winkler S."/>
            <person name="Jermiin L.S."/>
            <person name="Skirmuntt E.C."/>
            <person name="Katzourakis A."/>
            <person name="Burkitt-Gray L."/>
            <person name="Ray D.A."/>
            <person name="Sullivan K.A.M."/>
            <person name="Roscito J.G."/>
            <person name="Kirilenko B.M."/>
            <person name="Davalos L.M."/>
            <person name="Corthals A.P."/>
            <person name="Power M.L."/>
            <person name="Jones G."/>
            <person name="Ransome R.D."/>
            <person name="Dechmann D.K.N."/>
            <person name="Locatelli A.G."/>
            <person name="Puechmaille S.J."/>
            <person name="Fedrigo O."/>
            <person name="Jarvis E.D."/>
            <person name="Hiller M."/>
            <person name="Vernes S.C."/>
            <person name="Myers E.W."/>
            <person name="Teeling E.C."/>
        </authorList>
    </citation>
    <scope>NUCLEOTIDE SEQUENCE [LARGE SCALE GENOMIC DNA]</scope>
    <source>
        <strain evidence="16">MRhiFer1</strain>
        <tissue evidence="16">Lung</tissue>
    </source>
</reference>
<evidence type="ECO:0000256" key="1">
    <source>
        <dbReference type="ARBA" id="ARBA00004479"/>
    </source>
</evidence>
<keyword evidence="9" id="KW-1015">Disulfide bond</keyword>
<feature type="region of interest" description="Disordered" evidence="13">
    <location>
        <begin position="688"/>
        <end position="707"/>
    </location>
</feature>
<feature type="compositionally biased region" description="Polar residues" evidence="13">
    <location>
        <begin position="460"/>
        <end position="473"/>
    </location>
</feature>
<keyword evidence="4" id="KW-0597">Phosphoprotein</keyword>
<sequence>MGWLGSGLTFRVSCLILVWAAGAGGVKILRWPTCLSDYLSTSTCEWKMDGPTNCSAEFHLSYLLDFQSSSSTSENYTCVPENRDSTVCVCDMLMEDMVFGDTYLLDLWAGTQSLWSTTFSPGEHVKPRAPENLTIQASTFHTWKLDWSIAYPSSNFLSSTLSYLVNIANEKDPTDFIEYNVGHRNTTLFFPATALKSGVFYIIRVKAEAQLYNSTWSEWSPSIRWRNYYELSWEQHLPLAVSISCVAILVIFLSCYFSILRIKKQWWDQIPNPAHSRLMTIVIQESQVSLWGKRPQGQDTAKCPHWKTCLTKLLPCLLEHGVEKDDDSSKVARNGPLQGPGKSAWHSVEVSKTILWPESISVVKRVDLLEAPGESEEEEEVEEDKRSFCPSPESSGGSFQEGREGIAARLTESLILDLLGVDNGGFCPQGLEESCLFPPSESEGAHMPRAEFPSAGPQAASFQGQEQALNAESNPPAVWRQSPRCLPFTETTAVIADNPAYRSFSNFLSQSSGPGELDSHPQLAEHPGDGDPTLLCAPQPLEPPTALQPEPETWEQVLRRSVLQHVAAPTPAPAPTSGYREFTCAVKQGNTQAGGTVGFDPSGEAGYKAFSGLLARGATCPETPGVEASSEEGGYKPFQSLTPDCPEAPAPTPAPLFTFGLDMELFQSPQKSPLSSSSTEGLMLEPVAKGENGQKPPLPPEEAPDPVRDDLGSGFVYSALTCHLCGQLKQCHGLEESGKAHVVTTPCCGCCCRDGSSPLVSPLRVPDPLPGGVPVEAHLLTASLAPSGVSEKGKPSLFSQPAQSSAQSSSPTPNVVSTLSAGLTCMSAS</sequence>
<keyword evidence="5" id="KW-0812">Transmembrane</keyword>
<evidence type="ECO:0000256" key="14">
    <source>
        <dbReference type="SAM" id="SignalP"/>
    </source>
</evidence>
<feature type="compositionally biased region" description="Acidic residues" evidence="13">
    <location>
        <begin position="373"/>
        <end position="382"/>
    </location>
</feature>
<evidence type="ECO:0000256" key="5">
    <source>
        <dbReference type="ARBA" id="ARBA00022692"/>
    </source>
</evidence>
<comment type="function">
    <text evidence="12">Receptor for both interleukin 4 and interleukin 13. Couples to the JAK1/2/3-STAT6 pathway. The IL4 response is involved in promoting Th2 differentiation. The IL4/IL13 responses are involved in regulating IgE production and, chemokine and mucus production at sites of allergic inflammation. In certain cell types, can signal through activation of insulin receptor substrates, IRS1/IRS2.</text>
</comment>
<dbReference type="CDD" id="cd00063">
    <property type="entry name" value="FN3"/>
    <property type="match status" value="1"/>
</dbReference>
<dbReference type="GO" id="GO:0004896">
    <property type="term" value="F:cytokine receptor activity"/>
    <property type="evidence" value="ECO:0007669"/>
    <property type="project" value="InterPro"/>
</dbReference>
<evidence type="ECO:0000256" key="13">
    <source>
        <dbReference type="SAM" id="MobiDB-lite"/>
    </source>
</evidence>
<name>A0A7J7R5P1_RHIFE</name>
<evidence type="ECO:0000313" key="16">
    <source>
        <dbReference type="EMBL" id="KAF6271476.1"/>
    </source>
</evidence>
<evidence type="ECO:0000256" key="9">
    <source>
        <dbReference type="ARBA" id="ARBA00023157"/>
    </source>
</evidence>
<feature type="compositionally biased region" description="Low complexity" evidence="13">
    <location>
        <begin position="799"/>
        <end position="811"/>
    </location>
</feature>
<evidence type="ECO:0000256" key="10">
    <source>
        <dbReference type="ARBA" id="ARBA00023170"/>
    </source>
</evidence>
<comment type="similarity">
    <text evidence="2">Belongs to the type I cytokine receptor family. Type 4 subfamily.</text>
</comment>
<evidence type="ECO:0000256" key="3">
    <source>
        <dbReference type="ARBA" id="ARBA00018975"/>
    </source>
</evidence>
<feature type="region of interest" description="Disordered" evidence="13">
    <location>
        <begin position="371"/>
        <end position="402"/>
    </location>
</feature>
<dbReference type="PROSITE" id="PS50853">
    <property type="entry name" value="FN3"/>
    <property type="match status" value="1"/>
</dbReference>
<evidence type="ECO:0000256" key="8">
    <source>
        <dbReference type="ARBA" id="ARBA00023136"/>
    </source>
</evidence>
<evidence type="ECO:0000256" key="2">
    <source>
        <dbReference type="ARBA" id="ARBA00008280"/>
    </source>
</evidence>
<accession>A0A7J7R5P1</accession>